<evidence type="ECO:0000256" key="1">
    <source>
        <dbReference type="ARBA" id="ARBA00022553"/>
    </source>
</evidence>
<dbReference type="Proteomes" id="UP000093523">
    <property type="component" value="Unassembled WGS sequence"/>
</dbReference>
<dbReference type="PANTHER" id="PTHR45339">
    <property type="entry name" value="HYBRID SIGNAL TRANSDUCTION HISTIDINE KINASE J"/>
    <property type="match status" value="1"/>
</dbReference>
<proteinExistence type="predicted"/>
<dbReference type="Gene3D" id="3.40.50.2300">
    <property type="match status" value="1"/>
</dbReference>
<dbReference type="Pfam" id="PF00072">
    <property type="entry name" value="Response_reg"/>
    <property type="match status" value="1"/>
</dbReference>
<feature type="transmembrane region" description="Helical" evidence="4">
    <location>
        <begin position="168"/>
        <end position="188"/>
    </location>
</feature>
<dbReference type="InterPro" id="IPR011006">
    <property type="entry name" value="CheY-like_superfamily"/>
</dbReference>
<dbReference type="RefSeq" id="WP_065611046.1">
    <property type="nucleotide sequence ID" value="NZ_CAWMPN010000009.1"/>
</dbReference>
<reference evidence="6 7" key="1">
    <citation type="submission" date="2016-06" db="EMBL/GenBank/DDBJ databases">
        <authorList>
            <person name="Kjaerup R.B."/>
            <person name="Dalgaard T.S."/>
            <person name="Juul-Madsen H.R."/>
        </authorList>
    </citation>
    <scope>NUCLEOTIDE SEQUENCE [LARGE SCALE GENOMIC DNA]</scope>
    <source>
        <strain evidence="6 7">1S159</strain>
    </source>
</reference>
<evidence type="ECO:0000259" key="5">
    <source>
        <dbReference type="PROSITE" id="PS50110"/>
    </source>
</evidence>
<protein>
    <submittedName>
        <fullName evidence="6">Membrane associated response regulator</fullName>
    </submittedName>
</protein>
<dbReference type="SUPFAM" id="SSF52172">
    <property type="entry name" value="CheY-like"/>
    <property type="match status" value="1"/>
</dbReference>
<gene>
    <name evidence="6" type="ORF">A6E04_11770</name>
</gene>
<evidence type="ECO:0000256" key="4">
    <source>
        <dbReference type="SAM" id="Phobius"/>
    </source>
</evidence>
<evidence type="ECO:0000256" key="2">
    <source>
        <dbReference type="ARBA" id="ARBA00023012"/>
    </source>
</evidence>
<sequence length="741" mass="83193">MKRLLQPNTPLIHVLFFITLGIILAQGAYSLREVLSVSDNNESKVQILLVNKSREILNGISRLNATLEVCTRSDSSCSTAQVQLFTSELSSEIDNFHALIANEKSLASSSGILGFDLIQLYIKKYNRTFDLNELKQSLGVAFTNSTSIIDSLLLNHARLSKEKQDNHLYTLLMLNGSLILVFALYYLLNTKLIRAAHTEKNRISSTFKSISNDLKTIDHDKVKERISNISTSSIEKNIYAKLLSSYDQLEDQKSKTDLYQRLYNLLGYEVRGITNTIQGGVKLLIKDADESGALLAKEIMSATNTLENLADNFNRLSNIDAMSHNKTIHFYHLISELIVLTSTKAKQQSKSIECFVDNAIPLKMYGNQTGLFWLLLLQVSNMISASNQPKILFNATCSSSDRVDKLTIHLTLYLYLDDYDTMKTIDALAWEQAPEKNVTNDELSTHLLNGINNYTAITQDLGYAQKLHVSFDINTSEYQTHNNRLADKTILLCGASGIQVDVIANTLSNQGANVIIAHTANDIFKSMKRLSANDGIFLTDRIKGITLDSFCKTLKARLTKRNIKLFLSVSNSSDIDDVYNHVDYVFYHPFTPVDFIDNILTTLDSDSGKAEEITSRFLIVEDDKVQQFILNKILIGFEFQSEGVDDGEKALALVKENNFDIIFMDCIMPGMGGMEATSLIRQYEKEHHLPPTTIIGATALTSNKEHKQCIDAGMDYVISKPYKNEEIYAVIKKYMAIRKVG</sequence>
<keyword evidence="2" id="KW-0902">Two-component regulatory system</keyword>
<evidence type="ECO:0000256" key="3">
    <source>
        <dbReference type="PROSITE-ProRule" id="PRU00169"/>
    </source>
</evidence>
<dbReference type="EMBL" id="MAJU01000009">
    <property type="protein sequence ID" value="OCH21215.1"/>
    <property type="molecule type" value="Genomic_DNA"/>
</dbReference>
<dbReference type="PROSITE" id="PS50110">
    <property type="entry name" value="RESPONSE_REGULATORY"/>
    <property type="match status" value="1"/>
</dbReference>
<dbReference type="InterPro" id="IPR001789">
    <property type="entry name" value="Sig_transdc_resp-reg_receiver"/>
</dbReference>
<dbReference type="SMART" id="SM00448">
    <property type="entry name" value="REC"/>
    <property type="match status" value="1"/>
</dbReference>
<organism evidence="6 7">
    <name type="scientific">Aliivibrio logei</name>
    <name type="common">Vibrio logei</name>
    <dbReference type="NCBI Taxonomy" id="688"/>
    <lineage>
        <taxon>Bacteria</taxon>
        <taxon>Pseudomonadati</taxon>
        <taxon>Pseudomonadota</taxon>
        <taxon>Gammaproteobacteria</taxon>
        <taxon>Vibrionales</taxon>
        <taxon>Vibrionaceae</taxon>
        <taxon>Aliivibrio</taxon>
    </lineage>
</organism>
<dbReference type="AlphaFoldDB" id="A0A1B9NYY9"/>
<feature type="domain" description="Response regulatory" evidence="5">
    <location>
        <begin position="616"/>
        <end position="735"/>
    </location>
</feature>
<dbReference type="CDD" id="cd17546">
    <property type="entry name" value="REC_hyHK_CKI1_RcsC-like"/>
    <property type="match status" value="1"/>
</dbReference>
<accession>A0A1B9NYY9</accession>
<keyword evidence="1 3" id="KW-0597">Phosphoprotein</keyword>
<evidence type="ECO:0000313" key="7">
    <source>
        <dbReference type="Proteomes" id="UP000093523"/>
    </source>
</evidence>
<comment type="caution">
    <text evidence="6">The sequence shown here is derived from an EMBL/GenBank/DDBJ whole genome shotgun (WGS) entry which is preliminary data.</text>
</comment>
<name>A0A1B9NYY9_ALILO</name>
<keyword evidence="4" id="KW-1133">Transmembrane helix</keyword>
<dbReference type="OrthoDB" id="9800897at2"/>
<dbReference type="STRING" id="688.A6E04_11770"/>
<dbReference type="GO" id="GO:0000160">
    <property type="term" value="P:phosphorelay signal transduction system"/>
    <property type="evidence" value="ECO:0007669"/>
    <property type="project" value="UniProtKB-KW"/>
</dbReference>
<dbReference type="PANTHER" id="PTHR45339:SF1">
    <property type="entry name" value="HYBRID SIGNAL TRANSDUCTION HISTIDINE KINASE J"/>
    <property type="match status" value="1"/>
</dbReference>
<feature type="modified residue" description="4-aspartylphosphate" evidence="3">
    <location>
        <position position="665"/>
    </location>
</feature>
<feature type="transmembrane region" description="Helical" evidence="4">
    <location>
        <begin position="12"/>
        <end position="31"/>
    </location>
</feature>
<keyword evidence="4" id="KW-0812">Transmembrane</keyword>
<evidence type="ECO:0000313" key="6">
    <source>
        <dbReference type="EMBL" id="OCH21215.1"/>
    </source>
</evidence>
<keyword evidence="4" id="KW-0472">Membrane</keyword>